<dbReference type="EMBL" id="BQNB010021827">
    <property type="protein sequence ID" value="GJU10450.1"/>
    <property type="molecule type" value="Genomic_DNA"/>
</dbReference>
<evidence type="ECO:0000313" key="2">
    <source>
        <dbReference type="Proteomes" id="UP001151760"/>
    </source>
</evidence>
<organism evidence="1 2">
    <name type="scientific">Tanacetum coccineum</name>
    <dbReference type="NCBI Taxonomy" id="301880"/>
    <lineage>
        <taxon>Eukaryota</taxon>
        <taxon>Viridiplantae</taxon>
        <taxon>Streptophyta</taxon>
        <taxon>Embryophyta</taxon>
        <taxon>Tracheophyta</taxon>
        <taxon>Spermatophyta</taxon>
        <taxon>Magnoliopsida</taxon>
        <taxon>eudicotyledons</taxon>
        <taxon>Gunneridae</taxon>
        <taxon>Pentapetalae</taxon>
        <taxon>asterids</taxon>
        <taxon>campanulids</taxon>
        <taxon>Asterales</taxon>
        <taxon>Asteraceae</taxon>
        <taxon>Asteroideae</taxon>
        <taxon>Anthemideae</taxon>
        <taxon>Anthemidinae</taxon>
        <taxon>Tanacetum</taxon>
    </lineage>
</organism>
<reference evidence="1" key="2">
    <citation type="submission" date="2022-01" db="EMBL/GenBank/DDBJ databases">
        <authorList>
            <person name="Yamashiro T."/>
            <person name="Shiraishi A."/>
            <person name="Satake H."/>
            <person name="Nakayama K."/>
        </authorList>
    </citation>
    <scope>NUCLEOTIDE SEQUENCE</scope>
</reference>
<proteinExistence type="predicted"/>
<reference evidence="1" key="1">
    <citation type="journal article" date="2022" name="Int. J. Mol. Sci.">
        <title>Draft Genome of Tanacetum Coccineum: Genomic Comparison of Closely Related Tanacetum-Family Plants.</title>
        <authorList>
            <person name="Yamashiro T."/>
            <person name="Shiraishi A."/>
            <person name="Nakayama K."/>
            <person name="Satake H."/>
        </authorList>
    </citation>
    <scope>NUCLEOTIDE SEQUENCE</scope>
</reference>
<evidence type="ECO:0008006" key="3">
    <source>
        <dbReference type="Google" id="ProtNLM"/>
    </source>
</evidence>
<gene>
    <name evidence="1" type="ORF">Tco_1132846</name>
</gene>
<sequence>MIGKFNLLWKTVFEKLNDVSTPENAGKSMAHKSIASISHDEKEEFKKKGIKSPSKLFSPKYLSPASIKELNKNLSAPKRVHFANSVIILNIDKVKEQGKEEDEMETDIEIEEVIEEEESEFET</sequence>
<accession>A0ABQ5JEG0</accession>
<name>A0ABQ5JEG0_9ASTR</name>
<feature type="non-terminal residue" evidence="1">
    <location>
        <position position="123"/>
    </location>
</feature>
<protein>
    <recommendedName>
        <fullName evidence="3">Protein TIC 214</fullName>
    </recommendedName>
</protein>
<evidence type="ECO:0000313" key="1">
    <source>
        <dbReference type="EMBL" id="GJU10450.1"/>
    </source>
</evidence>
<dbReference type="Proteomes" id="UP001151760">
    <property type="component" value="Unassembled WGS sequence"/>
</dbReference>
<comment type="caution">
    <text evidence="1">The sequence shown here is derived from an EMBL/GenBank/DDBJ whole genome shotgun (WGS) entry which is preliminary data.</text>
</comment>
<keyword evidence="2" id="KW-1185">Reference proteome</keyword>